<evidence type="ECO:0000313" key="2">
    <source>
        <dbReference type="Proteomes" id="UP000280834"/>
    </source>
</evidence>
<reference evidence="3" key="1">
    <citation type="submission" date="2017-02" db="UniProtKB">
        <authorList>
            <consortium name="WormBaseParasite"/>
        </authorList>
    </citation>
    <scope>IDENTIFICATION</scope>
</reference>
<organism evidence="3">
    <name type="scientific">Brugia timori</name>
    <dbReference type="NCBI Taxonomy" id="42155"/>
    <lineage>
        <taxon>Eukaryota</taxon>
        <taxon>Metazoa</taxon>
        <taxon>Ecdysozoa</taxon>
        <taxon>Nematoda</taxon>
        <taxon>Chromadorea</taxon>
        <taxon>Rhabditida</taxon>
        <taxon>Spirurina</taxon>
        <taxon>Spiruromorpha</taxon>
        <taxon>Filarioidea</taxon>
        <taxon>Onchocercidae</taxon>
        <taxon>Brugia</taxon>
    </lineage>
</organism>
<accession>A0A0R3QF16</accession>
<dbReference type="Proteomes" id="UP000280834">
    <property type="component" value="Unassembled WGS sequence"/>
</dbReference>
<dbReference type="WBParaSite" id="BTMF_0000496001-mRNA-1">
    <property type="protein sequence ID" value="BTMF_0000496001-mRNA-1"/>
    <property type="gene ID" value="BTMF_0000496001"/>
</dbReference>
<dbReference type="EMBL" id="UZAG01004129">
    <property type="protein sequence ID" value="VDO16415.1"/>
    <property type="molecule type" value="Genomic_DNA"/>
</dbReference>
<evidence type="ECO:0000313" key="1">
    <source>
        <dbReference type="EMBL" id="VDO16415.1"/>
    </source>
</evidence>
<sequence length="79" mass="9231">MTKVTYLQKLLGNIQHQRTIIKRSSSEIICQNLFLALSFVILYFDDICRVLCGVAEYDCQYACQQFFVCCFCFVCYGFL</sequence>
<evidence type="ECO:0000313" key="3">
    <source>
        <dbReference type="WBParaSite" id="BTMF_0000496001-mRNA-1"/>
    </source>
</evidence>
<keyword evidence="2" id="KW-1185">Reference proteome</keyword>
<protein>
    <submittedName>
        <fullName evidence="3">Ovule protein</fullName>
    </submittedName>
</protein>
<dbReference type="AlphaFoldDB" id="A0A0R3QF16"/>
<reference evidence="1 2" key="2">
    <citation type="submission" date="2018-11" db="EMBL/GenBank/DDBJ databases">
        <authorList>
            <consortium name="Pathogen Informatics"/>
        </authorList>
    </citation>
    <scope>NUCLEOTIDE SEQUENCE [LARGE SCALE GENOMIC DNA]</scope>
</reference>
<dbReference type="STRING" id="42155.A0A0R3QF16"/>
<name>A0A0R3QF16_9BILA</name>
<gene>
    <name evidence="1" type="ORF">BTMF_LOCUS4246</name>
</gene>
<proteinExistence type="predicted"/>